<dbReference type="InterPro" id="IPR036590">
    <property type="entry name" value="SRAP-like"/>
</dbReference>
<dbReference type="EMBL" id="LNZB01000015">
    <property type="protein sequence ID" value="KTD82407.1"/>
    <property type="molecule type" value="Genomic_DNA"/>
</dbReference>
<reference evidence="1 2" key="1">
    <citation type="submission" date="2015-11" db="EMBL/GenBank/DDBJ databases">
        <title>Genomic analysis of 38 Legionella species identifies large and diverse effector repertoires.</title>
        <authorList>
            <person name="Burstein D."/>
            <person name="Amaro F."/>
            <person name="Zusman T."/>
            <person name="Lifshitz Z."/>
            <person name="Cohen O."/>
            <person name="Gilbert J.A."/>
            <person name="Pupko T."/>
            <person name="Shuman H.A."/>
            <person name="Segal G."/>
        </authorList>
    </citation>
    <scope>NUCLEOTIDE SEQUENCE [LARGE SCALE GENOMIC DNA]</scope>
    <source>
        <strain evidence="1 2">ATCC 51914</strain>
    </source>
</reference>
<dbReference type="SUPFAM" id="SSF143081">
    <property type="entry name" value="BB1717-like"/>
    <property type="match status" value="1"/>
</dbReference>
<gene>
    <name evidence="1" type="ORF">Lwal_0884</name>
</gene>
<keyword evidence="2" id="KW-1185">Reference proteome</keyword>
<protein>
    <submittedName>
        <fullName evidence="1">Uncharacterized protein</fullName>
    </submittedName>
</protein>
<evidence type="ECO:0000313" key="1">
    <source>
        <dbReference type="EMBL" id="KTD82407.1"/>
    </source>
</evidence>
<proteinExistence type="predicted"/>
<dbReference type="Gene3D" id="3.90.1680.10">
    <property type="entry name" value="SOS response associated peptidase-like"/>
    <property type="match status" value="1"/>
</dbReference>
<organism evidence="1 2">
    <name type="scientific">Legionella waltersii</name>
    <dbReference type="NCBI Taxonomy" id="66969"/>
    <lineage>
        <taxon>Bacteria</taxon>
        <taxon>Pseudomonadati</taxon>
        <taxon>Pseudomonadota</taxon>
        <taxon>Gammaproteobacteria</taxon>
        <taxon>Legionellales</taxon>
        <taxon>Legionellaceae</taxon>
        <taxon>Legionella</taxon>
    </lineage>
</organism>
<dbReference type="AlphaFoldDB" id="A0A0W1AM52"/>
<evidence type="ECO:0000313" key="2">
    <source>
        <dbReference type="Proteomes" id="UP000054729"/>
    </source>
</evidence>
<accession>A0A0W1AM52</accession>
<sequence>MILDEEARGIWLDNSHYFKEQLMTLMKPYAHEDLEGYRVSTLVNKANFDHPLAMKPLSE</sequence>
<comment type="caution">
    <text evidence="1">The sequence shown here is derived from an EMBL/GenBank/DDBJ whole genome shotgun (WGS) entry which is preliminary data.</text>
</comment>
<name>A0A0W1AM52_9GAMM</name>
<dbReference type="STRING" id="66969.Lwal_0884"/>
<dbReference type="Proteomes" id="UP000054729">
    <property type="component" value="Unassembled WGS sequence"/>
</dbReference>
<dbReference type="PATRIC" id="fig|66969.6.peg.959"/>